<dbReference type="HOGENOM" id="CLU_037682_0_0_10"/>
<organism evidence="2 3">
    <name type="scientific">Pelodictyon phaeoclathratiforme (strain DSM 5477 / BU-1)</name>
    <dbReference type="NCBI Taxonomy" id="324925"/>
    <lineage>
        <taxon>Bacteria</taxon>
        <taxon>Pseudomonadati</taxon>
        <taxon>Chlorobiota</taxon>
        <taxon>Chlorobiia</taxon>
        <taxon>Chlorobiales</taxon>
        <taxon>Chlorobiaceae</taxon>
        <taxon>Chlorobium/Pelodictyon group</taxon>
        <taxon>Pelodictyon</taxon>
    </lineage>
</organism>
<protein>
    <submittedName>
        <fullName evidence="2">Agmatine deiminase</fullName>
        <ecNumber evidence="2">3.5.3.12</ecNumber>
    </submittedName>
</protein>
<dbReference type="EMBL" id="CP001110">
    <property type="protein sequence ID" value="ACF43312.1"/>
    <property type="molecule type" value="Genomic_DNA"/>
</dbReference>
<dbReference type="Pfam" id="PF04371">
    <property type="entry name" value="PAD_porph"/>
    <property type="match status" value="1"/>
</dbReference>
<dbReference type="PANTHER" id="PTHR31377">
    <property type="entry name" value="AGMATINE DEIMINASE-RELATED"/>
    <property type="match status" value="1"/>
</dbReference>
<sequence>MTELSYFMPPEWAFHKATWLSWPHRLETWPGKFEPIPAVFVEIVSWLSSSEEVHINVLDEAMELQVLALFRNADHPQLQMNRLFFYQIPTNDAWCRDHGPNFVFRQREGRSEKIILNWEYNAWGEKYTSYEADNAVPEKIASLQHLPLVSPAMVLEGGSIDVNGRGLLLTSEACLLNPNRNPAMSREQIEQELHHYLGVEKVLWLGDGIVGDDTDGHVDDMARFVNETTVVIAVEDDPSDVNYEALQENYTRLKSFTDLGGHPLTVVKLPMPFPLSFEGFRLPASYANFYIANTVVLVPTYRCPQDQKAIDILQEFFPDRRVVGIDCSDLVWGLGAIHCITHEEPACAE</sequence>
<dbReference type="GO" id="GO:0009446">
    <property type="term" value="P:putrescine biosynthetic process"/>
    <property type="evidence" value="ECO:0007669"/>
    <property type="project" value="InterPro"/>
</dbReference>
<dbReference type="GO" id="GO:0004668">
    <property type="term" value="F:protein-arginine deiminase activity"/>
    <property type="evidence" value="ECO:0007669"/>
    <property type="project" value="InterPro"/>
</dbReference>
<dbReference type="GO" id="GO:0047632">
    <property type="term" value="F:agmatine deiminase activity"/>
    <property type="evidence" value="ECO:0007669"/>
    <property type="project" value="UniProtKB-EC"/>
</dbReference>
<gene>
    <name evidence="2" type="ordered locus">Ppha_1028</name>
</gene>
<name>B4SFQ7_PELPB</name>
<accession>B4SFQ7</accession>
<dbReference type="eggNOG" id="COG2957">
    <property type="taxonomic scope" value="Bacteria"/>
</dbReference>
<dbReference type="PANTHER" id="PTHR31377:SF0">
    <property type="entry name" value="AGMATINE DEIMINASE-RELATED"/>
    <property type="match status" value="1"/>
</dbReference>
<dbReference type="Gene3D" id="3.75.10.10">
    <property type="entry name" value="L-arginine/glycine Amidinotransferase, Chain A"/>
    <property type="match status" value="1"/>
</dbReference>
<dbReference type="STRING" id="324925.Ppha_1028"/>
<dbReference type="InterPro" id="IPR007466">
    <property type="entry name" value="Peptidyl-Arg-deiminase_porph"/>
</dbReference>
<dbReference type="EC" id="3.5.3.12" evidence="2"/>
<proteinExistence type="predicted"/>
<evidence type="ECO:0000256" key="1">
    <source>
        <dbReference type="ARBA" id="ARBA00022801"/>
    </source>
</evidence>
<keyword evidence="1 2" id="KW-0378">Hydrolase</keyword>
<dbReference type="SUPFAM" id="SSF55909">
    <property type="entry name" value="Pentein"/>
    <property type="match status" value="1"/>
</dbReference>
<dbReference type="RefSeq" id="WP_012507806.1">
    <property type="nucleotide sequence ID" value="NC_011060.1"/>
</dbReference>
<dbReference type="OrthoDB" id="9808013at2"/>
<dbReference type="Proteomes" id="UP000002724">
    <property type="component" value="Chromosome"/>
</dbReference>
<dbReference type="KEGG" id="pph:Ppha_1028"/>
<evidence type="ECO:0000313" key="2">
    <source>
        <dbReference type="EMBL" id="ACF43312.1"/>
    </source>
</evidence>
<reference evidence="2 3" key="1">
    <citation type="submission" date="2008-06" db="EMBL/GenBank/DDBJ databases">
        <title>Complete sequence of Pelodictyon phaeoclathratiforme BU-1.</title>
        <authorList>
            <consortium name="US DOE Joint Genome Institute"/>
            <person name="Lucas S."/>
            <person name="Copeland A."/>
            <person name="Lapidus A."/>
            <person name="Glavina del Rio T."/>
            <person name="Dalin E."/>
            <person name="Tice H."/>
            <person name="Bruce D."/>
            <person name="Goodwin L."/>
            <person name="Pitluck S."/>
            <person name="Schmutz J."/>
            <person name="Larimer F."/>
            <person name="Land M."/>
            <person name="Hauser L."/>
            <person name="Kyrpides N."/>
            <person name="Mikhailova N."/>
            <person name="Liu Z."/>
            <person name="Li T."/>
            <person name="Zhao F."/>
            <person name="Overmann J."/>
            <person name="Bryant D.A."/>
            <person name="Richardson P."/>
        </authorList>
    </citation>
    <scope>NUCLEOTIDE SEQUENCE [LARGE SCALE GENOMIC DNA]</scope>
    <source>
        <strain evidence="3">DSM 5477 / BU-1</strain>
    </source>
</reference>
<evidence type="ECO:0000313" key="3">
    <source>
        <dbReference type="Proteomes" id="UP000002724"/>
    </source>
</evidence>
<dbReference type="AlphaFoldDB" id="B4SFQ7"/>
<keyword evidence="3" id="KW-1185">Reference proteome</keyword>